<dbReference type="InterPro" id="IPR042100">
    <property type="entry name" value="Bug_dom1"/>
</dbReference>
<dbReference type="Proteomes" id="UP000076825">
    <property type="component" value="Chromosome 1"/>
</dbReference>
<dbReference type="AlphaFoldDB" id="A0A157SHM2"/>
<dbReference type="EMBL" id="LT546645">
    <property type="protein sequence ID" value="SAI69960.1"/>
    <property type="molecule type" value="Genomic_DNA"/>
</dbReference>
<sequence length="317" mass="32782">MNRRLWLQSTLAGLALAAGGRLRAAEAPVSVVVPYPAGGNADRIARLFAQGLGETLARTTVVENKGGAGGAIGARHVAQSAPDGRTLLLAPTAIMAITPYLREVGYDPVRDFTPVAKLSSSIGIVTARKDFPADDIAGLVAYGKQHPGAVTYGSAGLGTLTHMQAAALMKTLGIDALHVAYKGSGEALNDLLGGRIDLMVDSIALSQVQNGSAKALAVMPRNRSSTLPGVATLAEQGVALGIPSWFGIYAPAGTPAALVEELGAAAGRIMAAPEIDRRLASISMYASFQGPAEFTRQMQQDTEQCRALIAALDIPMQ</sequence>
<dbReference type="PATRIC" id="fig|123899.6.peg.1997"/>
<comment type="similarity">
    <text evidence="1">Belongs to the UPF0065 (bug) family.</text>
</comment>
<dbReference type="KEGG" id="btrm:SAMEA390648702003"/>
<name>A0A157SHM2_9BORD</name>
<dbReference type="SUPFAM" id="SSF53850">
    <property type="entry name" value="Periplasmic binding protein-like II"/>
    <property type="match status" value="1"/>
</dbReference>
<dbReference type="PANTHER" id="PTHR42928">
    <property type="entry name" value="TRICARBOXYLATE-BINDING PROTEIN"/>
    <property type="match status" value="1"/>
</dbReference>
<dbReference type="eggNOG" id="COG3181">
    <property type="taxonomic scope" value="Bacteria"/>
</dbReference>
<protein>
    <submittedName>
        <fullName evidence="3">Putattive exported protein</fullName>
    </submittedName>
</protein>
<evidence type="ECO:0000313" key="4">
    <source>
        <dbReference type="Proteomes" id="UP000076825"/>
    </source>
</evidence>
<reference evidence="3 4" key="1">
    <citation type="submission" date="2016-04" db="EMBL/GenBank/DDBJ databases">
        <authorList>
            <consortium name="Pathogen Informatics"/>
        </authorList>
    </citation>
    <scope>NUCLEOTIDE SEQUENCE [LARGE SCALE GENOMIC DNA]</scope>
    <source>
        <strain evidence="3 4">H044680328</strain>
    </source>
</reference>
<dbReference type="PANTHER" id="PTHR42928:SF5">
    <property type="entry name" value="BLR1237 PROTEIN"/>
    <property type="match status" value="1"/>
</dbReference>
<dbReference type="Pfam" id="PF03401">
    <property type="entry name" value="TctC"/>
    <property type="match status" value="1"/>
</dbReference>
<feature type="chain" id="PRO_5009816804" evidence="2">
    <location>
        <begin position="25"/>
        <end position="317"/>
    </location>
</feature>
<dbReference type="PIRSF" id="PIRSF017082">
    <property type="entry name" value="YflP"/>
    <property type="match status" value="1"/>
</dbReference>
<keyword evidence="4" id="KW-1185">Reference proteome</keyword>
<dbReference type="Gene3D" id="3.40.190.10">
    <property type="entry name" value="Periplasmic binding protein-like II"/>
    <property type="match status" value="1"/>
</dbReference>
<feature type="signal peptide" evidence="2">
    <location>
        <begin position="1"/>
        <end position="24"/>
    </location>
</feature>
<evidence type="ECO:0000256" key="2">
    <source>
        <dbReference type="SAM" id="SignalP"/>
    </source>
</evidence>
<dbReference type="GeneID" id="56590721"/>
<dbReference type="OrthoDB" id="8678477at2"/>
<dbReference type="CDD" id="cd07012">
    <property type="entry name" value="PBP2_Bug_TTT"/>
    <property type="match status" value="1"/>
</dbReference>
<keyword evidence="2" id="KW-0732">Signal</keyword>
<accession>A0A157SHM2</accession>
<evidence type="ECO:0000313" key="3">
    <source>
        <dbReference type="EMBL" id="SAI69960.1"/>
    </source>
</evidence>
<organism evidence="3 4">
    <name type="scientific">Bordetella trematum</name>
    <dbReference type="NCBI Taxonomy" id="123899"/>
    <lineage>
        <taxon>Bacteria</taxon>
        <taxon>Pseudomonadati</taxon>
        <taxon>Pseudomonadota</taxon>
        <taxon>Betaproteobacteria</taxon>
        <taxon>Burkholderiales</taxon>
        <taxon>Alcaligenaceae</taxon>
        <taxon>Bordetella</taxon>
    </lineage>
</organism>
<dbReference type="InterPro" id="IPR005064">
    <property type="entry name" value="BUG"/>
</dbReference>
<dbReference type="STRING" id="123899.SAMEA3906487_02003"/>
<dbReference type="Gene3D" id="3.40.190.150">
    <property type="entry name" value="Bordetella uptake gene, domain 1"/>
    <property type="match status" value="1"/>
</dbReference>
<evidence type="ECO:0000256" key="1">
    <source>
        <dbReference type="ARBA" id="ARBA00006987"/>
    </source>
</evidence>
<proteinExistence type="inferred from homology"/>
<dbReference type="RefSeq" id="WP_063491880.1">
    <property type="nucleotide sequence ID" value="NZ_CP016340.1"/>
</dbReference>
<gene>
    <name evidence="3" type="ORF">SAMEA3906487_02003</name>
</gene>